<evidence type="ECO:0000313" key="2">
    <source>
        <dbReference type="Proteomes" id="UP001196068"/>
    </source>
</evidence>
<keyword evidence="2" id="KW-1185">Reference proteome</keyword>
<dbReference type="RefSeq" id="WP_211874363.1">
    <property type="nucleotide sequence ID" value="NZ_JAAEDH010000010.1"/>
</dbReference>
<accession>A0AAF1KJN9</accession>
<name>A0AAF1KJN9_9PROT</name>
<dbReference type="EMBL" id="JAAEDH010000010">
    <property type="protein sequence ID" value="MBR0655530.1"/>
    <property type="molecule type" value="Genomic_DNA"/>
</dbReference>
<dbReference type="Proteomes" id="UP001196068">
    <property type="component" value="Unassembled WGS sequence"/>
</dbReference>
<sequence>MAIPEGLRVAVDKRIGEVKTGVGRAGNTGSDVAAVFGQQGKAAHDAADAWSNINAPAHKGEPNERPPTAGEKTARVIRAAQATVGAAMGALGSLKTALDVGFADLTAPLAAMMPSLPAATLGSMYLGTPHAHPTHPPSGPPPVPPTPCPSMGAVLLGVTPRVLINSMPAARCDDIGLAPTCMGLPPAWFKIKTGSSNVFLGGARAARFGDICVACKNIPDPPSIPAGKVMAAIGKAADVASKAMHVAGIAGGVLGIAANVAEAAVEDDAAMASGKALAAAMEVAQMAMDQAKAAVEATMWKDPTLPPTGSIGAIIDPSHATVLIGGFPMINIPDPVSALLNRLKRYKAAPKPPDDEGAGTGSCPG</sequence>
<dbReference type="InterPro" id="IPR008727">
    <property type="entry name" value="PAAR_motif"/>
</dbReference>
<reference evidence="1" key="2">
    <citation type="journal article" date="2021" name="Syst. Appl. Microbiol.">
        <title>Roseomonas hellenica sp. nov., isolated from roots of wild-growing Alkanna tinctoria.</title>
        <authorList>
            <person name="Rat A."/>
            <person name="Naranjo H.D."/>
            <person name="Lebbe L."/>
            <person name="Cnockaert M."/>
            <person name="Krigas N."/>
            <person name="Grigoriadou K."/>
            <person name="Maloupa E."/>
            <person name="Willems A."/>
        </authorList>
    </citation>
    <scope>NUCLEOTIDE SEQUENCE</scope>
    <source>
        <strain evidence="1">LMG 28251</strain>
    </source>
</reference>
<evidence type="ECO:0000313" key="1">
    <source>
        <dbReference type="EMBL" id="MBR0655530.1"/>
    </source>
</evidence>
<comment type="caution">
    <text evidence="1">The sequence shown here is derived from an EMBL/GenBank/DDBJ whole genome shotgun (WGS) entry which is preliminary data.</text>
</comment>
<organism evidence="1 2">
    <name type="scientific">Plastoroseomonas arctica</name>
    <dbReference type="NCBI Taxonomy" id="1509237"/>
    <lineage>
        <taxon>Bacteria</taxon>
        <taxon>Pseudomonadati</taxon>
        <taxon>Pseudomonadota</taxon>
        <taxon>Alphaproteobacteria</taxon>
        <taxon>Acetobacterales</taxon>
        <taxon>Acetobacteraceae</taxon>
        <taxon>Plastoroseomonas</taxon>
    </lineage>
</organism>
<dbReference type="Gene3D" id="2.60.200.60">
    <property type="match status" value="1"/>
</dbReference>
<dbReference type="CDD" id="cd14740">
    <property type="entry name" value="PAAR_4"/>
    <property type="match status" value="1"/>
</dbReference>
<protein>
    <submittedName>
        <fullName evidence="1">Uncharacterized protein</fullName>
    </submittedName>
</protein>
<dbReference type="AlphaFoldDB" id="A0AAF1KJN9"/>
<gene>
    <name evidence="1" type="ORF">GXW79_10595</name>
</gene>
<proteinExistence type="predicted"/>
<reference evidence="1" key="1">
    <citation type="submission" date="2020-01" db="EMBL/GenBank/DDBJ databases">
        <authorList>
            <person name="Rat A."/>
        </authorList>
    </citation>
    <scope>NUCLEOTIDE SEQUENCE</scope>
    <source>
        <strain evidence="1">LMG 28251</strain>
    </source>
</reference>
<dbReference type="Pfam" id="PF05488">
    <property type="entry name" value="PAAR_motif"/>
    <property type="match status" value="1"/>
</dbReference>